<evidence type="ECO:0000256" key="1">
    <source>
        <dbReference type="ARBA" id="ARBA00022741"/>
    </source>
</evidence>
<dbReference type="Gene3D" id="1.10.10.10">
    <property type="entry name" value="Winged helix-like DNA-binding domain superfamily/Winged helix DNA-binding domain"/>
    <property type="match status" value="1"/>
</dbReference>
<dbReference type="AlphaFoldDB" id="A0A318K9J5"/>
<dbReference type="PANTHER" id="PTHR16305:SF35">
    <property type="entry name" value="TRANSCRIPTIONAL ACTIVATOR DOMAIN"/>
    <property type="match status" value="1"/>
</dbReference>
<proteinExistence type="predicted"/>
<dbReference type="Pfam" id="PF00196">
    <property type="entry name" value="GerE"/>
    <property type="match status" value="1"/>
</dbReference>
<keyword evidence="5" id="KW-1185">Reference proteome</keyword>
<reference evidence="4 5" key="1">
    <citation type="submission" date="2018-05" db="EMBL/GenBank/DDBJ databases">
        <title>Genomic Encyclopedia of Type Strains, Phase IV (KMG-IV): sequencing the most valuable type-strain genomes for metagenomic binning, comparative biology and taxonomic classification.</title>
        <authorList>
            <person name="Goeker M."/>
        </authorList>
    </citation>
    <scope>NUCLEOTIDE SEQUENCE [LARGE SCALE GENOMIC DNA]</scope>
    <source>
        <strain evidence="4 5">DSM 44704</strain>
    </source>
</reference>
<dbReference type="GO" id="GO:0005737">
    <property type="term" value="C:cytoplasm"/>
    <property type="evidence" value="ECO:0007669"/>
    <property type="project" value="TreeGrafter"/>
</dbReference>
<dbReference type="Proteomes" id="UP000247569">
    <property type="component" value="Unassembled WGS sequence"/>
</dbReference>
<dbReference type="SMART" id="SM00421">
    <property type="entry name" value="HTH_LUXR"/>
    <property type="match status" value="1"/>
</dbReference>
<dbReference type="GO" id="GO:0006355">
    <property type="term" value="P:regulation of DNA-templated transcription"/>
    <property type="evidence" value="ECO:0007669"/>
    <property type="project" value="InterPro"/>
</dbReference>
<dbReference type="EMBL" id="QJKF01000009">
    <property type="protein sequence ID" value="PXX61043.1"/>
    <property type="molecule type" value="Genomic_DNA"/>
</dbReference>
<dbReference type="PROSITE" id="PS50043">
    <property type="entry name" value="HTH_LUXR_2"/>
    <property type="match status" value="1"/>
</dbReference>
<evidence type="ECO:0000256" key="2">
    <source>
        <dbReference type="ARBA" id="ARBA00022840"/>
    </source>
</evidence>
<sequence>MLADAAAGISRSLVIRGEAGIGKSALVEYAAAAPGVRVVRGGGVESEAELAFGALHLLLYPYLDRLEGLPGPQSAALRAAFGQIEGPEANRFLVGAATLTLLAELAAETPTLVLIDDAQWLDRSSSDALLFAARRFHADPIAVIFAVRETVPPFMTPGLETLRLDGLPSAAATALLDERAPGLTVPGRTRVLTESAGNPLALIELGTARRDAERAGHADPVHEVGPLPVARRVQESFRTQIAGLPAGTRTLLLVAAADVGAGVDTILRVAGAFDLTAADLEPAEQAGLVALSTDRLTFRHPLIRAAAYQQASHHQRIMVHRRYADALTRPEHADRRAWHLAAATTEPDERVAAELEDTARRAQHRGGAMAVSAAYDRAGRLSVDPAQRARRLLLAARAAYDAGRPDRATRLAAEAAALTDDNGIAADATHIRAQVEYERTSPAADAALALTAAELVVDDDPVRAVFILTEAVCCARDAGRRDLLERAVGQLKSLDLPDDSPLLPHVAAQIAWADLLAGRCDPAVDAMAAQVREARTGTADYLHEVVAAFSGVLLADDASAAAVMDTAADRARAAGAVQWIPYIMEPLALAQLLGGAFLDAETSVAEGVSLGAELGMDTQVAVLRAVSVWTAAVAGHEDRSRALAADIGPLLTERHPVHAALVSWGLAIGDLSAGRFDPALELLDEICSGTVAYDFLLRSVPDHVEAAVRGARTERAAAHLPAFEQWARRGGAPQAAALLHRCHALLAASDDAAEEHYLAALRLHDGVYHRARTQLVFGEWLRRRRRRTEARTQLLAATTGFDRVGARLWADRARVELAALGKPQAAQHSDPIELLTPQELQVVRLAAAGHSNKEIGARLFLSPRTVGHHLYKAYPKLGVARRIELAQLVL</sequence>
<gene>
    <name evidence="4" type="ORF">DFR70_109234</name>
</gene>
<evidence type="ECO:0000259" key="3">
    <source>
        <dbReference type="PROSITE" id="PS50043"/>
    </source>
</evidence>
<evidence type="ECO:0000313" key="4">
    <source>
        <dbReference type="EMBL" id="PXX61043.1"/>
    </source>
</evidence>
<dbReference type="InterPro" id="IPR016032">
    <property type="entry name" value="Sig_transdc_resp-reg_C-effctor"/>
</dbReference>
<dbReference type="InterPro" id="IPR027417">
    <property type="entry name" value="P-loop_NTPase"/>
</dbReference>
<dbReference type="CDD" id="cd06170">
    <property type="entry name" value="LuxR_C_like"/>
    <property type="match status" value="1"/>
</dbReference>
<dbReference type="PRINTS" id="PR00038">
    <property type="entry name" value="HTHLUXR"/>
</dbReference>
<dbReference type="InterPro" id="IPR036388">
    <property type="entry name" value="WH-like_DNA-bd_sf"/>
</dbReference>
<feature type="domain" description="HTH luxR-type" evidence="3">
    <location>
        <begin position="828"/>
        <end position="890"/>
    </location>
</feature>
<protein>
    <submittedName>
        <fullName evidence="4">AAA ATPase-like protein</fullName>
    </submittedName>
</protein>
<name>A0A318K9J5_9NOCA</name>
<dbReference type="PANTHER" id="PTHR16305">
    <property type="entry name" value="TESTICULAR SOLUBLE ADENYLYL CYCLASE"/>
    <property type="match status" value="1"/>
</dbReference>
<evidence type="ECO:0000313" key="5">
    <source>
        <dbReference type="Proteomes" id="UP000247569"/>
    </source>
</evidence>
<dbReference type="SUPFAM" id="SSF46894">
    <property type="entry name" value="C-terminal effector domain of the bipartite response regulators"/>
    <property type="match status" value="1"/>
</dbReference>
<dbReference type="SUPFAM" id="SSF52540">
    <property type="entry name" value="P-loop containing nucleoside triphosphate hydrolases"/>
    <property type="match status" value="1"/>
</dbReference>
<organism evidence="4 5">
    <name type="scientific">Nocardia tenerifensis</name>
    <dbReference type="NCBI Taxonomy" id="228006"/>
    <lineage>
        <taxon>Bacteria</taxon>
        <taxon>Bacillati</taxon>
        <taxon>Actinomycetota</taxon>
        <taxon>Actinomycetes</taxon>
        <taxon>Mycobacteriales</taxon>
        <taxon>Nocardiaceae</taxon>
        <taxon>Nocardia</taxon>
    </lineage>
</organism>
<dbReference type="InterPro" id="IPR041664">
    <property type="entry name" value="AAA_16"/>
</dbReference>
<keyword evidence="2" id="KW-0067">ATP-binding</keyword>
<dbReference type="Pfam" id="PF13191">
    <property type="entry name" value="AAA_16"/>
    <property type="match status" value="1"/>
</dbReference>
<comment type="caution">
    <text evidence="4">The sequence shown here is derived from an EMBL/GenBank/DDBJ whole genome shotgun (WGS) entry which is preliminary data.</text>
</comment>
<dbReference type="GO" id="GO:0005524">
    <property type="term" value="F:ATP binding"/>
    <property type="evidence" value="ECO:0007669"/>
    <property type="project" value="UniProtKB-KW"/>
</dbReference>
<dbReference type="GO" id="GO:0003677">
    <property type="term" value="F:DNA binding"/>
    <property type="evidence" value="ECO:0007669"/>
    <property type="project" value="InterPro"/>
</dbReference>
<dbReference type="InterPro" id="IPR000792">
    <property type="entry name" value="Tscrpt_reg_LuxR_C"/>
</dbReference>
<dbReference type="GO" id="GO:0004016">
    <property type="term" value="F:adenylate cyclase activity"/>
    <property type="evidence" value="ECO:0007669"/>
    <property type="project" value="TreeGrafter"/>
</dbReference>
<keyword evidence="1" id="KW-0547">Nucleotide-binding</keyword>
<accession>A0A318K9J5</accession>